<dbReference type="PANTHER" id="PTHR43047:SF72">
    <property type="entry name" value="OSMOSENSING HISTIDINE PROTEIN KINASE SLN1"/>
    <property type="match status" value="1"/>
</dbReference>
<dbReference type="GO" id="GO:0009927">
    <property type="term" value="F:histidine phosphotransfer kinase activity"/>
    <property type="evidence" value="ECO:0007669"/>
    <property type="project" value="TreeGrafter"/>
</dbReference>
<dbReference type="PROSITE" id="PS50109">
    <property type="entry name" value="HIS_KIN"/>
    <property type="match status" value="1"/>
</dbReference>
<dbReference type="SUPFAM" id="SSF55874">
    <property type="entry name" value="ATPase domain of HSP90 chaperone/DNA topoisomerase II/histidine kinase"/>
    <property type="match status" value="1"/>
</dbReference>
<dbReference type="SUPFAM" id="SSF47384">
    <property type="entry name" value="Homodimeric domain of signal transducing histidine kinase"/>
    <property type="match status" value="1"/>
</dbReference>
<evidence type="ECO:0000313" key="8">
    <source>
        <dbReference type="Proteomes" id="UP000183487"/>
    </source>
</evidence>
<dbReference type="InterPro" id="IPR036097">
    <property type="entry name" value="HisK_dim/P_sf"/>
</dbReference>
<comment type="catalytic activity">
    <reaction evidence="1">
        <text>ATP + protein L-histidine = ADP + protein N-phospho-L-histidine.</text>
        <dbReference type="EC" id="2.7.13.3"/>
    </reaction>
</comment>
<proteinExistence type="predicted"/>
<evidence type="ECO:0000313" key="7">
    <source>
        <dbReference type="EMBL" id="SDR54647.1"/>
    </source>
</evidence>
<protein>
    <recommendedName>
        <fullName evidence="2">histidine kinase</fullName>
        <ecNumber evidence="2">2.7.13.3</ecNumber>
    </recommendedName>
</protein>
<dbReference type="GO" id="GO:0000155">
    <property type="term" value="F:phosphorelay sensor kinase activity"/>
    <property type="evidence" value="ECO:0007669"/>
    <property type="project" value="InterPro"/>
</dbReference>
<dbReference type="PRINTS" id="PR00344">
    <property type="entry name" value="BCTRLSENSOR"/>
</dbReference>
<dbReference type="EC" id="2.7.13.3" evidence="2"/>
<dbReference type="InterPro" id="IPR004358">
    <property type="entry name" value="Sig_transdc_His_kin-like_C"/>
</dbReference>
<dbReference type="InterPro" id="IPR003594">
    <property type="entry name" value="HATPase_dom"/>
</dbReference>
<dbReference type="RefSeq" id="WP_074774924.1">
    <property type="nucleotide sequence ID" value="NZ_FNKP01000004.1"/>
</dbReference>
<accession>A0A1H1JYA6</accession>
<dbReference type="OrthoDB" id="8807260at2"/>
<dbReference type="Gene3D" id="1.10.287.130">
    <property type="match status" value="1"/>
</dbReference>
<dbReference type="InterPro" id="IPR036890">
    <property type="entry name" value="HATPase_C_sf"/>
</dbReference>
<dbReference type="CDD" id="cd00075">
    <property type="entry name" value="HATPase"/>
    <property type="match status" value="1"/>
</dbReference>
<keyword evidence="4" id="KW-0808">Transferase</keyword>
<organism evidence="7 8">
    <name type="scientific">Paraburkholderia fungorum</name>
    <dbReference type="NCBI Taxonomy" id="134537"/>
    <lineage>
        <taxon>Bacteria</taxon>
        <taxon>Pseudomonadati</taxon>
        <taxon>Pseudomonadota</taxon>
        <taxon>Betaproteobacteria</taxon>
        <taxon>Burkholderiales</taxon>
        <taxon>Burkholderiaceae</taxon>
        <taxon>Paraburkholderia</taxon>
    </lineage>
</organism>
<dbReference type="Proteomes" id="UP000183487">
    <property type="component" value="Unassembled WGS sequence"/>
</dbReference>
<dbReference type="Pfam" id="PF02518">
    <property type="entry name" value="HATPase_c"/>
    <property type="match status" value="1"/>
</dbReference>
<evidence type="ECO:0000256" key="4">
    <source>
        <dbReference type="ARBA" id="ARBA00022679"/>
    </source>
</evidence>
<dbReference type="AlphaFoldDB" id="A0A1H1JYA6"/>
<evidence type="ECO:0000256" key="5">
    <source>
        <dbReference type="ARBA" id="ARBA00022777"/>
    </source>
</evidence>
<dbReference type="EMBL" id="FNKP01000004">
    <property type="protein sequence ID" value="SDR54647.1"/>
    <property type="molecule type" value="Genomic_DNA"/>
</dbReference>
<evidence type="ECO:0000256" key="2">
    <source>
        <dbReference type="ARBA" id="ARBA00012438"/>
    </source>
</evidence>
<name>A0A1H1JYA6_9BURK</name>
<dbReference type="Gene3D" id="3.30.565.10">
    <property type="entry name" value="Histidine kinase-like ATPase, C-terminal domain"/>
    <property type="match status" value="1"/>
</dbReference>
<dbReference type="InterPro" id="IPR005467">
    <property type="entry name" value="His_kinase_dom"/>
</dbReference>
<dbReference type="SMART" id="SM00388">
    <property type="entry name" value="HisKA"/>
    <property type="match status" value="1"/>
</dbReference>
<evidence type="ECO:0000256" key="3">
    <source>
        <dbReference type="ARBA" id="ARBA00022553"/>
    </source>
</evidence>
<dbReference type="Pfam" id="PF00512">
    <property type="entry name" value="HisKA"/>
    <property type="match status" value="1"/>
</dbReference>
<reference evidence="8" key="1">
    <citation type="submission" date="2016-10" db="EMBL/GenBank/DDBJ databases">
        <authorList>
            <person name="Varghese N."/>
        </authorList>
    </citation>
    <scope>NUCLEOTIDE SEQUENCE [LARGE SCALE GENOMIC DNA]</scope>
    <source>
        <strain evidence="8">GAS106B</strain>
    </source>
</reference>
<keyword evidence="8" id="KW-1185">Reference proteome</keyword>
<feature type="domain" description="Histidine kinase" evidence="6">
    <location>
        <begin position="158"/>
        <end position="373"/>
    </location>
</feature>
<dbReference type="PANTHER" id="PTHR43047">
    <property type="entry name" value="TWO-COMPONENT HISTIDINE PROTEIN KINASE"/>
    <property type="match status" value="1"/>
</dbReference>
<dbReference type="CDD" id="cd00082">
    <property type="entry name" value="HisKA"/>
    <property type="match status" value="1"/>
</dbReference>
<evidence type="ECO:0000259" key="6">
    <source>
        <dbReference type="PROSITE" id="PS50109"/>
    </source>
</evidence>
<dbReference type="GO" id="GO:0005886">
    <property type="term" value="C:plasma membrane"/>
    <property type="evidence" value="ECO:0007669"/>
    <property type="project" value="TreeGrafter"/>
</dbReference>
<sequence length="373" mass="40934">MRLADFILCNMELIVAQWEAFAGTLLPAAANMKPPALRDHAPQILEAIAKDLSAAQTREAQLEKSRGHAPSLIDAPETAAQMHAILRARSGFDVKQLVAEYRALRASVLRLWMDRCSRDVLDMDDVIRLNEAIDQAVSESLGDFSAQVDQARNLLLGMLGHDMRSPLQTIQTTASYLVALNAGERVTSAADRLIRSGARMQSLLDDLCDFNRTKLGLGIAIAPTLVDLAAVFGDELDQVRANHPGRQLELEVRGNIEGIWDGPRLQQMLGNLVLNAIRYGAPNTVVRVVVIGEKADVRIVVANSGPTIEPLALQQIFEPLTRGEGQSERYDEGSHLGLGLYIVREIVKAHGGEIDVRSEQCETEFAVQLPRNR</sequence>
<dbReference type="SMART" id="SM00387">
    <property type="entry name" value="HATPase_c"/>
    <property type="match status" value="1"/>
</dbReference>
<keyword evidence="5 7" id="KW-0418">Kinase</keyword>
<keyword evidence="3" id="KW-0597">Phosphoprotein</keyword>
<gene>
    <name evidence="7" type="ORF">SAMN05443245_7474</name>
</gene>
<evidence type="ECO:0000256" key="1">
    <source>
        <dbReference type="ARBA" id="ARBA00000085"/>
    </source>
</evidence>
<dbReference type="InterPro" id="IPR003661">
    <property type="entry name" value="HisK_dim/P_dom"/>
</dbReference>